<proteinExistence type="predicted"/>
<dbReference type="WBParaSite" id="JU765_v2.g12248.t1">
    <property type="protein sequence ID" value="JU765_v2.g12248.t1"/>
    <property type="gene ID" value="JU765_v2.g12248"/>
</dbReference>
<accession>A0AC34Q249</accession>
<evidence type="ECO:0000313" key="2">
    <source>
        <dbReference type="WBParaSite" id="JU765_v2.g12248.t1"/>
    </source>
</evidence>
<sequence>MEDIELIDITLDNDQEDDQQVNSVQTPLVNDDKKQDEDEEEEDEDEKLITIALSRLSKNGGDSFITTENEKIPDAASEKTQSADDFYQPSSAEMLLSEWDEFGAIKDFGF</sequence>
<protein>
    <submittedName>
        <fullName evidence="2">Uncharacterized protein</fullName>
    </submittedName>
</protein>
<name>A0AC34Q249_9BILA</name>
<dbReference type="Proteomes" id="UP000887576">
    <property type="component" value="Unplaced"/>
</dbReference>
<evidence type="ECO:0000313" key="1">
    <source>
        <dbReference type="Proteomes" id="UP000887576"/>
    </source>
</evidence>
<reference evidence="2" key="1">
    <citation type="submission" date="2022-11" db="UniProtKB">
        <authorList>
            <consortium name="WormBaseParasite"/>
        </authorList>
    </citation>
    <scope>IDENTIFICATION</scope>
</reference>
<organism evidence="1 2">
    <name type="scientific">Panagrolaimus sp. JU765</name>
    <dbReference type="NCBI Taxonomy" id="591449"/>
    <lineage>
        <taxon>Eukaryota</taxon>
        <taxon>Metazoa</taxon>
        <taxon>Ecdysozoa</taxon>
        <taxon>Nematoda</taxon>
        <taxon>Chromadorea</taxon>
        <taxon>Rhabditida</taxon>
        <taxon>Tylenchina</taxon>
        <taxon>Panagrolaimomorpha</taxon>
        <taxon>Panagrolaimoidea</taxon>
        <taxon>Panagrolaimidae</taxon>
        <taxon>Panagrolaimus</taxon>
    </lineage>
</organism>